<comment type="similarity">
    <text evidence="8">Belongs to the RNR ribonuclease family. RNase R subfamily.</text>
</comment>
<dbReference type="NCBIfam" id="TIGR02063">
    <property type="entry name" value="RNase_R"/>
    <property type="match status" value="1"/>
</dbReference>
<comment type="catalytic activity">
    <reaction evidence="1 8">
        <text>Exonucleolytic cleavage in the 3'- to 5'-direction to yield nucleoside 5'-phosphates.</text>
        <dbReference type="EC" id="3.1.13.1"/>
    </reaction>
</comment>
<dbReference type="PROSITE" id="PS50126">
    <property type="entry name" value="S1"/>
    <property type="match status" value="1"/>
</dbReference>
<dbReference type="InterPro" id="IPR011129">
    <property type="entry name" value="CSD"/>
</dbReference>
<dbReference type="OrthoDB" id="9764149at2"/>
<evidence type="ECO:0000256" key="6">
    <source>
        <dbReference type="ARBA" id="ARBA00022839"/>
    </source>
</evidence>
<evidence type="ECO:0000256" key="1">
    <source>
        <dbReference type="ARBA" id="ARBA00001849"/>
    </source>
</evidence>
<evidence type="ECO:0000256" key="2">
    <source>
        <dbReference type="ARBA" id="ARBA00004496"/>
    </source>
</evidence>
<dbReference type="SMART" id="SM00316">
    <property type="entry name" value="S1"/>
    <property type="match status" value="1"/>
</dbReference>
<dbReference type="InterPro" id="IPR012340">
    <property type="entry name" value="NA-bd_OB-fold"/>
</dbReference>
<dbReference type="NCBIfam" id="TIGR00358">
    <property type="entry name" value="3_prime_RNase"/>
    <property type="match status" value="1"/>
</dbReference>
<dbReference type="PANTHER" id="PTHR23355">
    <property type="entry name" value="RIBONUCLEASE"/>
    <property type="match status" value="1"/>
</dbReference>
<comment type="function">
    <text evidence="8">3'-5' exoribonuclease that releases 5'-nucleoside monophosphates and is involved in maturation of structured RNAs.</text>
</comment>
<evidence type="ECO:0000313" key="12">
    <source>
        <dbReference type="Proteomes" id="UP000000379"/>
    </source>
</evidence>
<evidence type="ECO:0000259" key="10">
    <source>
        <dbReference type="PROSITE" id="PS50126"/>
    </source>
</evidence>
<dbReference type="SMART" id="SM00955">
    <property type="entry name" value="RNB"/>
    <property type="match status" value="1"/>
</dbReference>
<dbReference type="STRING" id="649638.Trad_0483"/>
<dbReference type="InterPro" id="IPR004476">
    <property type="entry name" value="RNase_II/RNase_R"/>
</dbReference>
<dbReference type="Proteomes" id="UP000000379">
    <property type="component" value="Chromosome"/>
</dbReference>
<keyword evidence="5 8" id="KW-0378">Hydrolase</keyword>
<dbReference type="RefSeq" id="WP_013177000.1">
    <property type="nucleotide sequence ID" value="NC_014221.1"/>
</dbReference>
<dbReference type="GO" id="GO:0006402">
    <property type="term" value="P:mRNA catabolic process"/>
    <property type="evidence" value="ECO:0007669"/>
    <property type="project" value="TreeGrafter"/>
</dbReference>
<reference evidence="11 12" key="2">
    <citation type="journal article" date="2011" name="Stand. Genomic Sci.">
        <title>Complete genome sequence of Truepera radiovictrix type strain (RQ-24).</title>
        <authorList>
            <person name="Ivanova N."/>
            <person name="Rohde C."/>
            <person name="Munk C."/>
            <person name="Nolan M."/>
            <person name="Lucas S."/>
            <person name="Del Rio T.G."/>
            <person name="Tice H."/>
            <person name="Deshpande S."/>
            <person name="Cheng J.F."/>
            <person name="Tapia R."/>
            <person name="Han C."/>
            <person name="Goodwin L."/>
            <person name="Pitluck S."/>
            <person name="Liolios K."/>
            <person name="Mavromatis K."/>
            <person name="Mikhailova N."/>
            <person name="Pati A."/>
            <person name="Chen A."/>
            <person name="Palaniappan K."/>
            <person name="Land M."/>
            <person name="Hauser L."/>
            <person name="Chang Y.J."/>
            <person name="Jeffries C.D."/>
            <person name="Brambilla E."/>
            <person name="Rohde M."/>
            <person name="Goker M."/>
            <person name="Tindall B.J."/>
            <person name="Woyke T."/>
            <person name="Bristow J."/>
            <person name="Eisen J.A."/>
            <person name="Markowitz V."/>
            <person name="Hugenholtz P."/>
            <person name="Kyrpides N.C."/>
            <person name="Klenk H.P."/>
            <person name="Lapidus A."/>
        </authorList>
    </citation>
    <scope>NUCLEOTIDE SEQUENCE [LARGE SCALE GENOMIC DNA]</scope>
    <source>
        <strain evidence="12">DSM 17093 / CIP 108686 / LMG 22925 / RQ-24</strain>
    </source>
</reference>
<dbReference type="Pfam" id="PF17876">
    <property type="entry name" value="CSD2"/>
    <property type="match status" value="1"/>
</dbReference>
<dbReference type="eggNOG" id="COG0557">
    <property type="taxonomic scope" value="Bacteria"/>
</dbReference>
<evidence type="ECO:0000313" key="11">
    <source>
        <dbReference type="EMBL" id="ADI13620.1"/>
    </source>
</evidence>
<dbReference type="HOGENOM" id="CLU_002333_7_3_0"/>
<gene>
    <name evidence="8" type="primary">rnr</name>
    <name evidence="11" type="ordered locus">Trad_0483</name>
</gene>
<organism evidence="11 12">
    <name type="scientific">Truepera radiovictrix (strain DSM 17093 / CIP 108686 / LMG 22925 / RQ-24)</name>
    <dbReference type="NCBI Taxonomy" id="649638"/>
    <lineage>
        <taxon>Bacteria</taxon>
        <taxon>Thermotogati</taxon>
        <taxon>Deinococcota</taxon>
        <taxon>Deinococci</taxon>
        <taxon>Trueperales</taxon>
        <taxon>Trueperaceae</taxon>
        <taxon>Truepera</taxon>
    </lineage>
</organism>
<dbReference type="SUPFAM" id="SSF50249">
    <property type="entry name" value="Nucleic acid-binding proteins"/>
    <property type="match status" value="4"/>
</dbReference>
<dbReference type="GO" id="GO:0005829">
    <property type="term" value="C:cytosol"/>
    <property type="evidence" value="ECO:0007669"/>
    <property type="project" value="TreeGrafter"/>
</dbReference>
<evidence type="ECO:0000256" key="7">
    <source>
        <dbReference type="ARBA" id="ARBA00022884"/>
    </source>
</evidence>
<evidence type="ECO:0000256" key="8">
    <source>
        <dbReference type="HAMAP-Rule" id="MF_01895"/>
    </source>
</evidence>
<dbReference type="PANTHER" id="PTHR23355:SF9">
    <property type="entry name" value="DIS3-LIKE EXONUCLEASE 2"/>
    <property type="match status" value="1"/>
</dbReference>
<keyword evidence="4 8" id="KW-0540">Nuclease</keyword>
<feature type="compositionally biased region" description="Basic and acidic residues" evidence="9">
    <location>
        <begin position="730"/>
        <end position="741"/>
    </location>
</feature>
<proteinExistence type="inferred from homology"/>
<dbReference type="InterPro" id="IPR040476">
    <property type="entry name" value="CSD2"/>
</dbReference>
<accession>D7CS88</accession>
<dbReference type="InterPro" id="IPR022966">
    <property type="entry name" value="RNase_II/R_CS"/>
</dbReference>
<sequence length="791" mass="89047">MSELDRERLYAFFQQHPEKPWHLQDLQKRLKLSDRADLRRELGALVEEGRLVRTRRRSYGLPQEMNLRPGRLQVTAGGYGFVILDSEEKDLFIPAESLNGAWDGDRVLARLNPERENGRLSGEVVRILERKHNRVVGTLEYARGYAILRPDSPRLRERILLLPESVGQVEAGTRIVAKIVWPEVSGEKDPFGEVEEVLGAGDDAEVETRAVIVKFDLKDAFDPDTLAEARAVPSTVSEEMMRGRLDLREVNTFTIDGADAKDFDDAISLERLGKGKNALLRVGVHIADVSYYVAEGTSLDQEAKARATSVYLPGRVLPMLPEALSNGICSLVEGEPRLTLSVLVDLTKDGEVKAMQVAETVIVSNARLTYDEVQAFADGEKLPKGRGKLSRDLTQLLKLTQKLRAARMAAGALDFDFTETKVDVDPEGELKVMPVRPNAARQLIEELMLLANRLVAEYLSKRDLPALYRVHEDPSEAKMQALQASLARLGYTLDLEHATPQDLQAIVRAASSKPESQLVNTLLLRSLKQARYSADNLGHFGLAFEHYLHFTSPIRRYPDLVVHRVLRAALQNRLSPTLKERLKSDFPALAQHTSERERLAEEAERDLTRYYQAKWAKEHRGEVFNGLITGVTNFGVFVALPNGVEGLLHVSQLDDDYYMYIEEQMMLLGKTSKRKFRLGGRLDVRILSANPTVRQIDLGLSSAELPDEEEADEVRPERPPKRLRNPLTDRSPEDEVRERVEGRRHRRGRRPEEEREAPGESASAETPTAPAQAPSGVRKRRVLVFGDVYKK</sequence>
<evidence type="ECO:0000256" key="9">
    <source>
        <dbReference type="SAM" id="MobiDB-lite"/>
    </source>
</evidence>
<dbReference type="InterPro" id="IPR011805">
    <property type="entry name" value="RNase_R"/>
</dbReference>
<dbReference type="InterPro" id="IPR001900">
    <property type="entry name" value="RNase_II/R"/>
</dbReference>
<evidence type="ECO:0000256" key="4">
    <source>
        <dbReference type="ARBA" id="ARBA00022722"/>
    </source>
</evidence>
<comment type="subcellular location">
    <subcellularLocation>
        <location evidence="2 8">Cytoplasm</location>
    </subcellularLocation>
</comment>
<dbReference type="Pfam" id="PF08206">
    <property type="entry name" value="OB_RNB"/>
    <property type="match status" value="1"/>
</dbReference>
<feature type="domain" description="S1 motif" evidence="10">
    <location>
        <begin position="621"/>
        <end position="701"/>
    </location>
</feature>
<keyword evidence="12" id="KW-1185">Reference proteome</keyword>
<dbReference type="AlphaFoldDB" id="D7CS88"/>
<dbReference type="CDD" id="cd04471">
    <property type="entry name" value="S1_RNase_R"/>
    <property type="match status" value="1"/>
</dbReference>
<keyword evidence="6 8" id="KW-0269">Exonuclease</keyword>
<dbReference type="GO" id="GO:0003723">
    <property type="term" value="F:RNA binding"/>
    <property type="evidence" value="ECO:0007669"/>
    <property type="project" value="UniProtKB-UniRule"/>
</dbReference>
<dbReference type="KEGG" id="tra:Trad_0483"/>
<dbReference type="SMART" id="SM00357">
    <property type="entry name" value="CSP"/>
    <property type="match status" value="1"/>
</dbReference>
<feature type="region of interest" description="Disordered" evidence="9">
    <location>
        <begin position="700"/>
        <end position="780"/>
    </location>
</feature>
<dbReference type="Pfam" id="PF00575">
    <property type="entry name" value="S1"/>
    <property type="match status" value="1"/>
</dbReference>
<dbReference type="EMBL" id="CP002049">
    <property type="protein sequence ID" value="ADI13620.1"/>
    <property type="molecule type" value="Genomic_DNA"/>
</dbReference>
<dbReference type="InterPro" id="IPR013223">
    <property type="entry name" value="RNase_B_OB_dom"/>
</dbReference>
<keyword evidence="3 8" id="KW-0963">Cytoplasm</keyword>
<dbReference type="Pfam" id="PF00773">
    <property type="entry name" value="RNB"/>
    <property type="match status" value="1"/>
</dbReference>
<protein>
    <recommendedName>
        <fullName evidence="8">Ribonuclease R</fullName>
        <shortName evidence="8">RNase R</shortName>
        <ecNumber evidence="8">3.1.13.1</ecNumber>
    </recommendedName>
</protein>
<dbReference type="InterPro" id="IPR003029">
    <property type="entry name" value="S1_domain"/>
</dbReference>
<dbReference type="GO" id="GO:0008859">
    <property type="term" value="F:exoribonuclease II activity"/>
    <property type="evidence" value="ECO:0007669"/>
    <property type="project" value="UniProtKB-UniRule"/>
</dbReference>
<dbReference type="EC" id="3.1.13.1" evidence="8"/>
<evidence type="ECO:0000256" key="3">
    <source>
        <dbReference type="ARBA" id="ARBA00022490"/>
    </source>
</evidence>
<reference evidence="12" key="1">
    <citation type="submission" date="2010-05" db="EMBL/GenBank/DDBJ databases">
        <title>The complete genome of Truepera radiovictris DSM 17093.</title>
        <authorList>
            <consortium name="US DOE Joint Genome Institute (JGI-PGF)"/>
            <person name="Lucas S."/>
            <person name="Copeland A."/>
            <person name="Lapidus A."/>
            <person name="Glavina del Rio T."/>
            <person name="Dalin E."/>
            <person name="Tice H."/>
            <person name="Bruce D."/>
            <person name="Goodwin L."/>
            <person name="Pitluck S."/>
            <person name="Kyrpides N."/>
            <person name="Mavromatis K."/>
            <person name="Ovchinnikova G."/>
            <person name="Munk A.C."/>
            <person name="Detter J.C."/>
            <person name="Han C."/>
            <person name="Tapia R."/>
            <person name="Land M."/>
            <person name="Hauser L."/>
            <person name="Markowitz V."/>
            <person name="Cheng J.-F."/>
            <person name="Hugenholtz P."/>
            <person name="Woyke T."/>
            <person name="Wu D."/>
            <person name="Tindall B."/>
            <person name="Pomrenke H.G."/>
            <person name="Brambilla E."/>
            <person name="Klenk H.-P."/>
            <person name="Eisen J.A."/>
        </authorList>
    </citation>
    <scope>NUCLEOTIDE SEQUENCE [LARGE SCALE GENOMIC DNA]</scope>
    <source>
        <strain evidence="12">DSM 17093 / CIP 108686 / LMG 22925 / RQ-24</strain>
    </source>
</reference>
<name>D7CS88_TRURR</name>
<keyword evidence="7 8" id="KW-0694">RNA-binding</keyword>
<dbReference type="InterPro" id="IPR050180">
    <property type="entry name" value="RNR_Ribonuclease"/>
</dbReference>
<dbReference type="PROSITE" id="PS01175">
    <property type="entry name" value="RIBONUCLEASE_II"/>
    <property type="match status" value="1"/>
</dbReference>
<dbReference type="HAMAP" id="MF_01895">
    <property type="entry name" value="RNase_R"/>
    <property type="match status" value="1"/>
</dbReference>
<dbReference type="Gene3D" id="2.40.50.140">
    <property type="entry name" value="Nucleic acid-binding proteins"/>
    <property type="match status" value="2"/>
</dbReference>
<evidence type="ECO:0000256" key="5">
    <source>
        <dbReference type="ARBA" id="ARBA00022801"/>
    </source>
</evidence>